<dbReference type="Proteomes" id="UP000434342">
    <property type="component" value="Unassembled WGS sequence"/>
</dbReference>
<dbReference type="EMBL" id="VUND01000003">
    <property type="protein sequence ID" value="MST61175.1"/>
    <property type="molecule type" value="Genomic_DNA"/>
</dbReference>
<evidence type="ECO:0000313" key="2">
    <source>
        <dbReference type="Proteomes" id="UP000434342"/>
    </source>
</evidence>
<protein>
    <submittedName>
        <fullName evidence="1">Uncharacterized protein</fullName>
    </submittedName>
</protein>
<accession>A0A6N7WWB3</accession>
<dbReference type="AlphaFoldDB" id="A0A6N7WWB3"/>
<gene>
    <name evidence="1" type="ORF">FYJ69_09790</name>
</gene>
<proteinExistence type="predicted"/>
<sequence>MSGHHEVVVLVMPFGLGALLGRRLLTLACPSVCRSLNQSQSVKDIDDENETIDIRYSGLDREIIVCDITKVERIV</sequence>
<organism evidence="1 2">
    <name type="scientific">Parafannyhessea umbonata</name>
    <dbReference type="NCBI Taxonomy" id="604330"/>
    <lineage>
        <taxon>Bacteria</taxon>
        <taxon>Bacillati</taxon>
        <taxon>Actinomycetota</taxon>
        <taxon>Coriobacteriia</taxon>
        <taxon>Coriobacteriales</taxon>
        <taxon>Atopobiaceae</taxon>
        <taxon>Parafannyhessea</taxon>
    </lineage>
</organism>
<reference evidence="1 2" key="1">
    <citation type="submission" date="2019-08" db="EMBL/GenBank/DDBJ databases">
        <title>In-depth cultivation of the pig gut microbiome towards novel bacterial diversity and tailored functional studies.</title>
        <authorList>
            <person name="Wylensek D."/>
            <person name="Hitch T.C.A."/>
            <person name="Clavel T."/>
        </authorList>
    </citation>
    <scope>NUCLEOTIDE SEQUENCE [LARGE SCALE GENOMIC DNA]</scope>
    <source>
        <strain evidence="1 2">WB01_CNA04</strain>
    </source>
</reference>
<name>A0A6N7WWB3_9ACTN</name>
<evidence type="ECO:0000313" key="1">
    <source>
        <dbReference type="EMBL" id="MST61175.1"/>
    </source>
</evidence>
<comment type="caution">
    <text evidence="1">The sequence shown here is derived from an EMBL/GenBank/DDBJ whole genome shotgun (WGS) entry which is preliminary data.</text>
</comment>